<feature type="domain" description="Transferrin receptor-like dimerisation" evidence="5">
    <location>
        <begin position="963"/>
        <end position="1088"/>
    </location>
</feature>
<evidence type="ECO:0000256" key="1">
    <source>
        <dbReference type="ARBA" id="ARBA00005634"/>
    </source>
</evidence>
<name>A0ABR0C6L6_PURLI</name>
<dbReference type="PANTHER" id="PTHR10404:SF46">
    <property type="entry name" value="VACUOLAR PROTEIN SORTING-ASSOCIATED PROTEIN 70"/>
    <property type="match status" value="1"/>
</dbReference>
<feature type="domain" description="PA" evidence="4">
    <location>
        <begin position="493"/>
        <end position="572"/>
    </location>
</feature>
<evidence type="ECO:0000259" key="5">
    <source>
        <dbReference type="Pfam" id="PF04253"/>
    </source>
</evidence>
<sequence length="1089" mass="119148">MQSPPAPVIGDGLKAAVGSGDEATAAIEAAWRAASLGHAGILRLLQPSRFGNLHARVDNTGQASAQRFSRVEGMGEMKLLPRRTTGRPLSGQSCKPAGGSLLSPTYNYRAVAAVPATVAACVTPYPGRPRTPTAERRNTLRGRETVTPSNAPEARPRRAPAAVVGGLPRCYQPIWKEDSRVFPANPTRAVAGDNVNGPDFVIRLRELDSREGQRASLSAPLSGLSSCFNAAAANSGNFSNNSSDAGYRLRRRPWASSPVANHLRRRALSRVDARPTSTHRLSFNRADSGVRRLPSKPDKMANESTPLIQTVRVGPPRRRYPHQTCRRFCTLACTCVLIFGFISFALHAFLLWPYHRHHGHHSHHALSRHNGKSLSHDKLKSILLDTPSAKHAREWSQYYASGPHLAGKNLSQAEWTRDKWQGWGVNSEVVAYDVYINYPVDHSLSLLSKSEKAKSWTVDFKATLTEDVLEEDPTTALDNRVPTFHGYSASGNVTASFVYVNYGTYRDFEDLVEAGIDLKGKIAIAKYGGVFRGLKVKRAQELGMVGTLIYSDPGDDGKHTEENGYKPYPDGPARNPSSVQRGSVQFLSVRPGDPSTPGYPSKPGAPRAPVHDSTPSIPSIPISYADAIPILKALNGYGPNSTTFNKYWNRNLGLAHKGVRYNIGPSPDNVVLNLYNEQEYTTTPLWDVIGVVNGTIPNEVIVVGNHRDAWIAGGAADPNSGSAILNEVIRSVGKAVDAGWKPLRTIVFGSWDGEEYGLVGSTEWVEEFLPWISDANVAYINVDVGASGPQFEAASAPLLNKVLREATKMVLSPNQTTKGQTVGDVWDGKIRTMGSGSDFTAFQDFAGVPCIDMGFKAAPESPVYQYHSNYDSFYWMDKYGDPGFKYHEAMAQVLGVLLGELSNTIVIPFGATEYADALDGYLDQVEDRLKAAREPTSEADIFALRGALTPKEVTGSADAFEESLRTVRRSLAALRIKAAELDDLAAWANRKLDDGIPWWNIIGKIKLWITIAKVNVQYKYFERHFLFEGGLDSRSWFKHVVFAPGLWTGYAGAVYPGLMESIDAKDYNNGLKWAGIIDRCVVKATHSIK</sequence>
<dbReference type="Gene3D" id="3.40.630.10">
    <property type="entry name" value="Zn peptidases"/>
    <property type="match status" value="1"/>
</dbReference>
<comment type="caution">
    <text evidence="7">The sequence shown here is derived from an EMBL/GenBank/DDBJ whole genome shotgun (WGS) entry which is preliminary data.</text>
</comment>
<feature type="region of interest" description="Disordered" evidence="2">
    <location>
        <begin position="126"/>
        <end position="160"/>
    </location>
</feature>
<dbReference type="CDD" id="cd02121">
    <property type="entry name" value="PA_GCPII_like"/>
    <property type="match status" value="1"/>
</dbReference>
<keyword evidence="3" id="KW-1133">Transmembrane helix</keyword>
<evidence type="ECO:0000259" key="4">
    <source>
        <dbReference type="Pfam" id="PF02225"/>
    </source>
</evidence>
<protein>
    <recommendedName>
        <fullName evidence="9">Glutamate carboxypeptidase II</fullName>
    </recommendedName>
</protein>
<dbReference type="SUPFAM" id="SSF53187">
    <property type="entry name" value="Zn-dependent exopeptidases"/>
    <property type="match status" value="1"/>
</dbReference>
<accession>A0ABR0C6L6</accession>
<evidence type="ECO:0000256" key="3">
    <source>
        <dbReference type="SAM" id="Phobius"/>
    </source>
</evidence>
<comment type="similarity">
    <text evidence="1">Belongs to the peptidase M28 family. M28B subfamily.</text>
</comment>
<keyword evidence="3" id="KW-0472">Membrane</keyword>
<dbReference type="Proteomes" id="UP001287286">
    <property type="component" value="Unassembled WGS sequence"/>
</dbReference>
<dbReference type="SUPFAM" id="SSF47672">
    <property type="entry name" value="Transferrin receptor-like dimerisation domain"/>
    <property type="match status" value="1"/>
</dbReference>
<dbReference type="Pfam" id="PF04253">
    <property type="entry name" value="TFR_dimer"/>
    <property type="match status" value="1"/>
</dbReference>
<feature type="domain" description="Peptidase M28" evidence="6">
    <location>
        <begin position="688"/>
        <end position="873"/>
    </location>
</feature>
<feature type="transmembrane region" description="Helical" evidence="3">
    <location>
        <begin position="328"/>
        <end position="352"/>
    </location>
</feature>
<keyword evidence="3" id="KW-0812">Transmembrane</keyword>
<dbReference type="Gene3D" id="1.20.930.40">
    <property type="entry name" value="Transferrin receptor-like, dimerisation domain"/>
    <property type="match status" value="1"/>
</dbReference>
<feature type="compositionally biased region" description="Basic and acidic residues" evidence="2">
    <location>
        <begin position="133"/>
        <end position="144"/>
    </location>
</feature>
<evidence type="ECO:0000313" key="8">
    <source>
        <dbReference type="Proteomes" id="UP001287286"/>
    </source>
</evidence>
<feature type="compositionally biased region" description="Basic and acidic residues" evidence="2">
    <location>
        <begin position="555"/>
        <end position="564"/>
    </location>
</feature>
<reference evidence="7 8" key="1">
    <citation type="journal article" date="2024" name="Microbiol. Resour. Announc.">
        <title>Genome annotations for the ascomycete fungi Trichoderma harzianum, Trichoderma aggressivum, and Purpureocillium lilacinum.</title>
        <authorList>
            <person name="Beijen E.P.W."/>
            <person name="Ohm R.A."/>
        </authorList>
    </citation>
    <scope>NUCLEOTIDE SEQUENCE [LARGE SCALE GENOMIC DNA]</scope>
    <source>
        <strain evidence="7 8">CBS 150709</strain>
    </source>
</reference>
<evidence type="ECO:0000256" key="2">
    <source>
        <dbReference type="SAM" id="MobiDB-lite"/>
    </source>
</evidence>
<dbReference type="SUPFAM" id="SSF52025">
    <property type="entry name" value="PA domain"/>
    <property type="match status" value="1"/>
</dbReference>
<evidence type="ECO:0008006" key="9">
    <source>
        <dbReference type="Google" id="ProtNLM"/>
    </source>
</evidence>
<keyword evidence="8" id="KW-1185">Reference proteome</keyword>
<organism evidence="7 8">
    <name type="scientific">Purpureocillium lilacinum</name>
    <name type="common">Paecilomyces lilacinus</name>
    <dbReference type="NCBI Taxonomy" id="33203"/>
    <lineage>
        <taxon>Eukaryota</taxon>
        <taxon>Fungi</taxon>
        <taxon>Dikarya</taxon>
        <taxon>Ascomycota</taxon>
        <taxon>Pezizomycotina</taxon>
        <taxon>Sordariomycetes</taxon>
        <taxon>Hypocreomycetidae</taxon>
        <taxon>Hypocreales</taxon>
        <taxon>Ophiocordycipitaceae</taxon>
        <taxon>Purpureocillium</taxon>
    </lineage>
</organism>
<dbReference type="Gene3D" id="3.50.30.30">
    <property type="match status" value="1"/>
</dbReference>
<dbReference type="InterPro" id="IPR007484">
    <property type="entry name" value="Peptidase_M28"/>
</dbReference>
<dbReference type="Pfam" id="PF02225">
    <property type="entry name" value="PA"/>
    <property type="match status" value="1"/>
</dbReference>
<feature type="compositionally biased region" description="Polar residues" evidence="2">
    <location>
        <begin position="575"/>
        <end position="586"/>
    </location>
</feature>
<proteinExistence type="inferred from homology"/>
<dbReference type="InterPro" id="IPR039373">
    <property type="entry name" value="Peptidase_M28B"/>
</dbReference>
<feature type="region of interest" description="Disordered" evidence="2">
    <location>
        <begin position="549"/>
        <end position="614"/>
    </location>
</feature>
<dbReference type="CDD" id="cd08022">
    <property type="entry name" value="M28_PSMA_like"/>
    <property type="match status" value="1"/>
</dbReference>
<dbReference type="InterPro" id="IPR036757">
    <property type="entry name" value="TFR-like_dimer_dom_sf"/>
</dbReference>
<evidence type="ECO:0000259" key="6">
    <source>
        <dbReference type="Pfam" id="PF04389"/>
    </source>
</evidence>
<gene>
    <name evidence="7" type="ORF">Purlil1_3811</name>
</gene>
<dbReference type="InterPro" id="IPR046450">
    <property type="entry name" value="PA_dom_sf"/>
</dbReference>
<dbReference type="Pfam" id="PF04389">
    <property type="entry name" value="Peptidase_M28"/>
    <property type="match status" value="1"/>
</dbReference>
<dbReference type="InterPro" id="IPR003137">
    <property type="entry name" value="PA_domain"/>
</dbReference>
<evidence type="ECO:0000313" key="7">
    <source>
        <dbReference type="EMBL" id="KAK4091972.1"/>
    </source>
</evidence>
<dbReference type="PANTHER" id="PTHR10404">
    <property type="entry name" value="N-ACETYLATED-ALPHA-LINKED ACIDIC DIPEPTIDASE"/>
    <property type="match status" value="1"/>
</dbReference>
<dbReference type="EMBL" id="JAWRVI010000010">
    <property type="protein sequence ID" value="KAK4091972.1"/>
    <property type="molecule type" value="Genomic_DNA"/>
</dbReference>
<dbReference type="InterPro" id="IPR007365">
    <property type="entry name" value="TFR-like_dimer_dom"/>
</dbReference>